<proteinExistence type="predicted"/>
<gene>
    <name evidence="2" type="ORF">LTRI10_LOCUS12021</name>
</gene>
<protein>
    <recommendedName>
        <fullName evidence="1">Integrase zinc-binding domain-containing protein</fullName>
    </recommendedName>
</protein>
<dbReference type="PANTHER" id="PTHR37984:SF5">
    <property type="entry name" value="PROTEIN NYNRIN-LIKE"/>
    <property type="match status" value="1"/>
</dbReference>
<dbReference type="Gene3D" id="1.10.340.70">
    <property type="match status" value="1"/>
</dbReference>
<accession>A0AAV2D9G8</accession>
<dbReference type="Pfam" id="PF17921">
    <property type="entry name" value="Integrase_H2C2"/>
    <property type="match status" value="1"/>
</dbReference>
<dbReference type="EMBL" id="OZ034815">
    <property type="protein sequence ID" value="CAL1369379.1"/>
    <property type="molecule type" value="Genomic_DNA"/>
</dbReference>
<dbReference type="InterPro" id="IPR041588">
    <property type="entry name" value="Integrase_H2C2"/>
</dbReference>
<dbReference type="PANTHER" id="PTHR37984">
    <property type="entry name" value="PROTEIN CBG26694"/>
    <property type="match status" value="1"/>
</dbReference>
<dbReference type="Proteomes" id="UP001497516">
    <property type="component" value="Chromosome 2"/>
</dbReference>
<evidence type="ECO:0000259" key="1">
    <source>
        <dbReference type="Pfam" id="PF17921"/>
    </source>
</evidence>
<evidence type="ECO:0000313" key="2">
    <source>
        <dbReference type="EMBL" id="CAL1369379.1"/>
    </source>
</evidence>
<sequence>MDQKDLNSRQWRWIESSKDYDFTIDYHPGKANVVADALSRKGEKNITNLVDLRAMNVDLEVDGVTGLLARLNIRPLLHDKISEKQKEYPELAKIIQDIEEVKESPFEMVDGMLKMNKRACVPNVDNLRKEILDEAHSSAYAMHPGATKMYHTIKPYFWWRGKKK</sequence>
<evidence type="ECO:0000313" key="3">
    <source>
        <dbReference type="Proteomes" id="UP001497516"/>
    </source>
</evidence>
<feature type="domain" description="Integrase zinc-binding" evidence="1">
    <location>
        <begin position="126"/>
        <end position="163"/>
    </location>
</feature>
<dbReference type="InterPro" id="IPR050951">
    <property type="entry name" value="Retrovirus_Pol_polyprotein"/>
</dbReference>
<dbReference type="AlphaFoldDB" id="A0AAV2D9G8"/>
<name>A0AAV2D9G8_9ROSI</name>
<organism evidence="2 3">
    <name type="scientific">Linum trigynum</name>
    <dbReference type="NCBI Taxonomy" id="586398"/>
    <lineage>
        <taxon>Eukaryota</taxon>
        <taxon>Viridiplantae</taxon>
        <taxon>Streptophyta</taxon>
        <taxon>Embryophyta</taxon>
        <taxon>Tracheophyta</taxon>
        <taxon>Spermatophyta</taxon>
        <taxon>Magnoliopsida</taxon>
        <taxon>eudicotyledons</taxon>
        <taxon>Gunneridae</taxon>
        <taxon>Pentapetalae</taxon>
        <taxon>rosids</taxon>
        <taxon>fabids</taxon>
        <taxon>Malpighiales</taxon>
        <taxon>Linaceae</taxon>
        <taxon>Linum</taxon>
    </lineage>
</organism>
<keyword evidence="3" id="KW-1185">Reference proteome</keyword>
<reference evidence="2 3" key="1">
    <citation type="submission" date="2024-04" db="EMBL/GenBank/DDBJ databases">
        <authorList>
            <person name="Fracassetti M."/>
        </authorList>
    </citation>
    <scope>NUCLEOTIDE SEQUENCE [LARGE SCALE GENOMIC DNA]</scope>
</reference>